<dbReference type="RefSeq" id="WP_146661608.1">
    <property type="nucleotide sequence ID" value="NZ_CP019791.1"/>
</dbReference>
<proteinExistence type="predicted"/>
<reference evidence="2" key="1">
    <citation type="submission" date="2017-02" db="EMBL/GenBank/DDBJ databases">
        <title>Comparative genomics and description of representatives of a novel lineage of planctomycetes thriving in anoxic sediments.</title>
        <authorList>
            <person name="Spring S."/>
            <person name="Bunk B."/>
            <person name="Sproer C."/>
        </authorList>
    </citation>
    <scope>NUCLEOTIDE SEQUENCE [LARGE SCALE GENOMIC DNA]</scope>
    <source>
        <strain evidence="2">ST-NAGAB-D1</strain>
    </source>
</reference>
<accession>A0A1U9NKS2</accession>
<organism evidence="1 2">
    <name type="scientific">Anaerohalosphaera lusitana</name>
    <dbReference type="NCBI Taxonomy" id="1936003"/>
    <lineage>
        <taxon>Bacteria</taxon>
        <taxon>Pseudomonadati</taxon>
        <taxon>Planctomycetota</taxon>
        <taxon>Phycisphaerae</taxon>
        <taxon>Sedimentisphaerales</taxon>
        <taxon>Anaerohalosphaeraceae</taxon>
        <taxon>Anaerohalosphaera</taxon>
    </lineage>
</organism>
<dbReference type="Proteomes" id="UP000189674">
    <property type="component" value="Chromosome"/>
</dbReference>
<protein>
    <recommendedName>
        <fullName evidence="3">Curli production assembly/transport component CsgG</fullName>
    </recommendedName>
</protein>
<keyword evidence="2" id="KW-1185">Reference proteome</keyword>
<gene>
    <name evidence="1" type="ORF">STSP2_01698</name>
</gene>
<evidence type="ECO:0008006" key="3">
    <source>
        <dbReference type="Google" id="ProtNLM"/>
    </source>
</evidence>
<evidence type="ECO:0000313" key="1">
    <source>
        <dbReference type="EMBL" id="AQT68533.1"/>
    </source>
</evidence>
<dbReference type="KEGG" id="alus:STSP2_01698"/>
<dbReference type="EMBL" id="CP019791">
    <property type="protein sequence ID" value="AQT68533.1"/>
    <property type="molecule type" value="Genomic_DNA"/>
</dbReference>
<sequence length="221" mass="24814">MRTASTICLCLLLAVIAIPNGGCTILGFLASPTWHEQKIPAEYRIKDQQDRKILVFVDEVSGANVGLTFRRSVAQTFENYLIGRTGVKSTNIVSRRGIDYLRQNRDDFSLMTPAEVGKELGAGLVLYVLIEDYELYGMTEESYYRGSLLSRSVLFDSDTGTIVWPDKKGEPVDAIVELDTNRDSAVQRLAAATARTITNRLFDCPRDEMKVSDIRDEAYNW</sequence>
<dbReference type="AlphaFoldDB" id="A0A1U9NKS2"/>
<name>A0A1U9NKS2_9BACT</name>
<dbReference type="STRING" id="1936003.STSP2_01698"/>
<evidence type="ECO:0000313" key="2">
    <source>
        <dbReference type="Proteomes" id="UP000189674"/>
    </source>
</evidence>